<dbReference type="InterPro" id="IPR036390">
    <property type="entry name" value="WH_DNA-bd_sf"/>
</dbReference>
<evidence type="ECO:0000256" key="5">
    <source>
        <dbReference type="ARBA" id="ARBA00022942"/>
    </source>
</evidence>
<dbReference type="EnsemblMetazoa" id="CLYHEMT019744.1">
    <property type="protein sequence ID" value="CLYHEMP019744.1"/>
    <property type="gene ID" value="CLYHEMG019744"/>
</dbReference>
<evidence type="ECO:0000256" key="6">
    <source>
        <dbReference type="ARBA" id="ARBA00029749"/>
    </source>
</evidence>
<comment type="function">
    <text evidence="1">Component of the 26S proteasome, a multiprotein complex involved in the ATP-dependent degradation of ubiquitinated proteins. This complex plays a key role in the maintenance of protein homeostasis by removing misfolded or damaged proteins, which could impair cellular functions, and by removing proteins whose functions are no longer required. Therefore, the proteasome participates in numerous cellular processes, including cell cycle progression, apoptosis, or DNA damage repair.</text>
</comment>
<dbReference type="PANTHER" id="PTHR10539">
    <property type="entry name" value="26S PROTEASOME NON-ATPASE REGULATORY SUBUNIT 13"/>
    <property type="match status" value="1"/>
</dbReference>
<dbReference type="GO" id="GO:0008541">
    <property type="term" value="C:proteasome regulatory particle, lid subcomplex"/>
    <property type="evidence" value="ECO:0007669"/>
    <property type="project" value="TreeGrafter"/>
</dbReference>
<dbReference type="GeneID" id="136810139"/>
<dbReference type="InterPro" id="IPR054179">
    <property type="entry name" value="PSD13_N"/>
</dbReference>
<dbReference type="SMART" id="SM00088">
    <property type="entry name" value="PINT"/>
    <property type="match status" value="1"/>
</dbReference>
<keyword evidence="5" id="KW-0647">Proteasome</keyword>
<dbReference type="SUPFAM" id="SSF46785">
    <property type="entry name" value="Winged helix' DNA-binding domain"/>
    <property type="match status" value="1"/>
</dbReference>
<comment type="subunit">
    <text evidence="3">Component of the 19S proteasome regulatory particle complex. The 26S proteasome consists of a 20S core particle (CP) and two 19S regulatory subunits (RP). The regulatory particle is made of a lid composed of 9 subunits including PSMD13, a base containing 6 ATPases and few additional components.</text>
</comment>
<reference evidence="10" key="1">
    <citation type="submission" date="2021-01" db="UniProtKB">
        <authorList>
            <consortium name="EnsemblMetazoa"/>
        </authorList>
    </citation>
    <scope>IDENTIFICATION</scope>
</reference>
<dbReference type="Proteomes" id="UP000594262">
    <property type="component" value="Unplaced"/>
</dbReference>
<protein>
    <recommendedName>
        <fullName evidence="4">26S proteasome non-ATPase regulatory subunit 13</fullName>
    </recommendedName>
    <alternativeName>
        <fullName evidence="6">26S proteasome regulatory subunit RPN9</fullName>
    </alternativeName>
    <alternativeName>
        <fullName evidence="8">26S proteasome regulatory subunit S11</fullName>
    </alternativeName>
    <alternativeName>
        <fullName evidence="7">26S proteasome regulatory subunit p40.5</fullName>
    </alternativeName>
</protein>
<dbReference type="PANTHER" id="PTHR10539:SF0">
    <property type="entry name" value="26S PROTEASOME NON-ATPASE REGULATORY SUBUNIT 13"/>
    <property type="match status" value="1"/>
</dbReference>
<evidence type="ECO:0000256" key="1">
    <source>
        <dbReference type="ARBA" id="ARBA00002362"/>
    </source>
</evidence>
<proteinExistence type="inferred from homology"/>
<name>A0A7M6DPA8_9CNID</name>
<feature type="domain" description="PCI" evidence="9">
    <location>
        <begin position="170"/>
        <end position="337"/>
    </location>
</feature>
<evidence type="ECO:0000256" key="2">
    <source>
        <dbReference type="ARBA" id="ARBA00006207"/>
    </source>
</evidence>
<comment type="similarity">
    <text evidence="2">Belongs to the proteasome subunit S11 family.</text>
</comment>
<organism evidence="10 11">
    <name type="scientific">Clytia hemisphaerica</name>
    <dbReference type="NCBI Taxonomy" id="252671"/>
    <lineage>
        <taxon>Eukaryota</taxon>
        <taxon>Metazoa</taxon>
        <taxon>Cnidaria</taxon>
        <taxon>Hydrozoa</taxon>
        <taxon>Hydroidolina</taxon>
        <taxon>Leptothecata</taxon>
        <taxon>Obeliida</taxon>
        <taxon>Clytiidae</taxon>
        <taxon>Clytia</taxon>
    </lineage>
</organism>
<dbReference type="GO" id="GO:0005634">
    <property type="term" value="C:nucleus"/>
    <property type="evidence" value="ECO:0007669"/>
    <property type="project" value="TreeGrafter"/>
</dbReference>
<dbReference type="AlphaFoldDB" id="A0A7M6DPA8"/>
<dbReference type="GO" id="GO:0006511">
    <property type="term" value="P:ubiquitin-dependent protein catabolic process"/>
    <property type="evidence" value="ECO:0007669"/>
    <property type="project" value="TreeGrafter"/>
</dbReference>
<dbReference type="InterPro" id="IPR000717">
    <property type="entry name" value="PCI_dom"/>
</dbReference>
<dbReference type="Pfam" id="PF22037">
    <property type="entry name" value="PSD13_N"/>
    <property type="match status" value="1"/>
</dbReference>
<dbReference type="RefSeq" id="XP_066922807.1">
    <property type="nucleotide sequence ID" value="XM_067066706.1"/>
</dbReference>
<dbReference type="OrthoDB" id="1093at2759"/>
<dbReference type="GO" id="GO:0005198">
    <property type="term" value="F:structural molecule activity"/>
    <property type="evidence" value="ECO:0007669"/>
    <property type="project" value="TreeGrafter"/>
</dbReference>
<dbReference type="InterPro" id="IPR035298">
    <property type="entry name" value="PSMD13"/>
</dbReference>
<dbReference type="PROSITE" id="PS50250">
    <property type="entry name" value="PCI"/>
    <property type="match status" value="1"/>
</dbReference>
<evidence type="ECO:0000256" key="4">
    <source>
        <dbReference type="ARBA" id="ARBA00015732"/>
    </source>
</evidence>
<evidence type="ECO:0000313" key="11">
    <source>
        <dbReference type="Proteomes" id="UP000594262"/>
    </source>
</evidence>
<accession>A0A7M6DPA8</accession>
<evidence type="ECO:0000256" key="8">
    <source>
        <dbReference type="ARBA" id="ARBA00032323"/>
    </source>
</evidence>
<dbReference type="Pfam" id="PF01399">
    <property type="entry name" value="PCI"/>
    <property type="match status" value="1"/>
</dbReference>
<evidence type="ECO:0000259" key="9">
    <source>
        <dbReference type="PROSITE" id="PS50250"/>
    </source>
</evidence>
<sequence length="376" mass="42959">MKEDTKVYLSRVCSGPLAEQWVNLEQLYDKKLYHELTIELLKFVKHEHFQQNGGLLELYENFLSTIEHRINPLSFTEIMLVISGEVKEYEKALELFSKVEEKIKTCVEGKVLCLITKGSLHLKANKLDLTKEAIKSAETLLDTLDGVTTVHARFYDLSSNYSKIVGAYNEFYKDALRYLGCLDITELKGDELRQRAFNLSLAALLGNEVYNFGELLAHDVLEYLKGTEHAWLIDVLFAFNSGNIQKFLDMKSKWAQQPDLAANETALLQKITLLCLMELAFSRKSTDRSFSFDAVAKETRLPVNEVELLVMKALSLGLIKGTIDEVEKMIHITWVQPRVLDKDQIGKLRELIGLWGEKVKSSVYLVEEQVPELMVN</sequence>
<evidence type="ECO:0000256" key="3">
    <source>
        <dbReference type="ARBA" id="ARBA00011441"/>
    </source>
</evidence>
<evidence type="ECO:0000313" key="10">
    <source>
        <dbReference type="EnsemblMetazoa" id="CLYHEMP019744.1"/>
    </source>
</evidence>
<dbReference type="GO" id="GO:0005829">
    <property type="term" value="C:cytosol"/>
    <property type="evidence" value="ECO:0007669"/>
    <property type="project" value="TreeGrafter"/>
</dbReference>
<keyword evidence="11" id="KW-1185">Reference proteome</keyword>
<evidence type="ECO:0000256" key="7">
    <source>
        <dbReference type="ARBA" id="ARBA00031303"/>
    </source>
</evidence>